<evidence type="ECO:0000313" key="1">
    <source>
        <dbReference type="EMBL" id="KIH94239.1"/>
    </source>
</evidence>
<organism evidence="1 2">
    <name type="scientific">Sporothrix brasiliensis 5110</name>
    <dbReference type="NCBI Taxonomy" id="1398154"/>
    <lineage>
        <taxon>Eukaryota</taxon>
        <taxon>Fungi</taxon>
        <taxon>Dikarya</taxon>
        <taxon>Ascomycota</taxon>
        <taxon>Pezizomycotina</taxon>
        <taxon>Sordariomycetes</taxon>
        <taxon>Sordariomycetidae</taxon>
        <taxon>Ophiostomatales</taxon>
        <taxon>Ophiostomataceae</taxon>
        <taxon>Sporothrix</taxon>
    </lineage>
</organism>
<reference evidence="1 2" key="1">
    <citation type="journal article" date="2014" name="BMC Genomics">
        <title>Comparative genomics of the major fungal agents of human and animal Sporotrichosis: Sporothrix schenckii and Sporothrix brasiliensis.</title>
        <authorList>
            <person name="Teixeira M.M."/>
            <person name="de Almeida L.G."/>
            <person name="Kubitschek-Barreira P."/>
            <person name="Alves F.L."/>
            <person name="Kioshima E.S."/>
            <person name="Abadio A.K."/>
            <person name="Fernandes L."/>
            <person name="Derengowski L.S."/>
            <person name="Ferreira K.S."/>
            <person name="Souza R.C."/>
            <person name="Ruiz J.C."/>
            <person name="de Andrade N.C."/>
            <person name="Paes H.C."/>
            <person name="Nicola A.M."/>
            <person name="Albuquerque P."/>
            <person name="Gerber A.L."/>
            <person name="Martins V.P."/>
            <person name="Peconick L.D."/>
            <person name="Neto A.V."/>
            <person name="Chaucanez C.B."/>
            <person name="Silva P.A."/>
            <person name="Cunha O.L."/>
            <person name="de Oliveira F.F."/>
            <person name="dos Santos T.C."/>
            <person name="Barros A.L."/>
            <person name="Soares M.A."/>
            <person name="de Oliveira L.M."/>
            <person name="Marini M.M."/>
            <person name="Villalobos-Duno H."/>
            <person name="Cunha M.M."/>
            <person name="de Hoog S."/>
            <person name="da Silveira J.F."/>
            <person name="Henrissat B."/>
            <person name="Nino-Vega G.A."/>
            <person name="Cisalpino P.S."/>
            <person name="Mora-Montes H.M."/>
            <person name="Almeida S.R."/>
            <person name="Stajich J.E."/>
            <person name="Lopes-Bezerra L.M."/>
            <person name="Vasconcelos A.T."/>
            <person name="Felipe M.S."/>
        </authorList>
    </citation>
    <scope>NUCLEOTIDE SEQUENCE [LARGE SCALE GENOMIC DNA]</scope>
    <source>
        <strain evidence="1 2">5110</strain>
    </source>
</reference>
<dbReference type="AlphaFoldDB" id="A0A0C2F5R7"/>
<dbReference type="Proteomes" id="UP000031575">
    <property type="component" value="Unassembled WGS sequence"/>
</dbReference>
<gene>
    <name evidence="1" type="ORF">SPBR_06157</name>
</gene>
<comment type="caution">
    <text evidence="1">The sequence shown here is derived from an EMBL/GenBank/DDBJ whole genome shotgun (WGS) entry which is preliminary data.</text>
</comment>
<accession>A0A0C2F5R7</accession>
<name>A0A0C2F5R7_9PEZI</name>
<dbReference type="RefSeq" id="XP_040622249.1">
    <property type="nucleotide sequence ID" value="XM_040764419.1"/>
</dbReference>
<keyword evidence="2" id="KW-1185">Reference proteome</keyword>
<protein>
    <submittedName>
        <fullName evidence="1">Uncharacterized protein</fullName>
    </submittedName>
</protein>
<dbReference type="GeneID" id="63679340"/>
<dbReference type="EMBL" id="AWTV01000004">
    <property type="protein sequence ID" value="KIH94239.1"/>
    <property type="molecule type" value="Genomic_DNA"/>
</dbReference>
<proteinExistence type="predicted"/>
<dbReference type="VEuPathDB" id="FungiDB:SPBR_06157"/>
<sequence length="264" mass="29844">MAAANIRLFGNKVSFSVKESRTHQVLGPCEQSLFWDLQTRQPAELEDDCRQMLDRGSLFYQTVKDKLAHLAQVWDAAIDMKDIYDETAGVYPQDEEFMRGFLFCVMVLPDRANWGHEGSEIYQYQRSIASQGTLPRSILDEHLLPPLPGLRASQHPVAHALESQDSDVESFALTPVDPDCVVVKEEPQQVDTGHFDAAYYSERETATTEERSLGTLLATNCVRLDIPVDPPRTQYELSPEAYKKKRAHRCAGMEEPKAKVAKRS</sequence>
<evidence type="ECO:0000313" key="2">
    <source>
        <dbReference type="Proteomes" id="UP000031575"/>
    </source>
</evidence>
<dbReference type="HOGENOM" id="CLU_1054386_0_0_1"/>